<name>A0A9X2B946_9BACL</name>
<sequence length="332" mass="36356">MNNSDVQVIIEIQRPTPIVGMGKPLIIGSSAAGQDYKVYNDLEAVKEDHAANSEVYKAAFALFNQGDNSPESIAVMLYKTGDVLADFLPTVFSKDFYYLLSTSSVLTNITAIADAVEADDSRLFLASTSSLEDLGKIFANKYKRTAVLYHNNPDNYPEAAWVGRAGSAPPGSLTWKFKTLNGIVPLELTNSELSQIEASNGNTYIVKAGDPVTSEGKTISGEYIDIIQSQDYIIQQVTNKVQKLFNRSNKVSFDNNGIAQIEAEVKTVLKMSDNNGMIAHDDDGLPIYSTAFKTRSQVDPLDREKREYNGGTFTFELAGAIHKTKIKGVIKL</sequence>
<proteinExistence type="predicted"/>
<gene>
    <name evidence="1" type="ORF">MUG84_26525</name>
</gene>
<protein>
    <submittedName>
        <fullName evidence="1">DUF3383 domain-containing protein</fullName>
    </submittedName>
</protein>
<reference evidence="1" key="1">
    <citation type="submission" date="2022-04" db="EMBL/GenBank/DDBJ databases">
        <title>Paenibacillus mangrovi sp. nov., a novel endophytic bacterium isolated from bark of Kandelia candel.</title>
        <authorList>
            <person name="Tuo L."/>
        </authorList>
    </citation>
    <scope>NUCLEOTIDE SEQUENCE</scope>
    <source>
        <strain evidence="1">KQZ6P-2</strain>
    </source>
</reference>
<dbReference type="RefSeq" id="WP_244731178.1">
    <property type="nucleotide sequence ID" value="NZ_JALIRP010000021.1"/>
</dbReference>
<dbReference type="InterPro" id="IPR021808">
    <property type="entry name" value="DUF3383"/>
</dbReference>
<dbReference type="AlphaFoldDB" id="A0A9X2B946"/>
<dbReference type="EMBL" id="JALIRP010000021">
    <property type="protein sequence ID" value="MCJ8015228.1"/>
    <property type="molecule type" value="Genomic_DNA"/>
</dbReference>
<organism evidence="1 2">
    <name type="scientific">Paenibacillus mangrovi</name>
    <dbReference type="NCBI Taxonomy" id="2931978"/>
    <lineage>
        <taxon>Bacteria</taxon>
        <taxon>Bacillati</taxon>
        <taxon>Bacillota</taxon>
        <taxon>Bacilli</taxon>
        <taxon>Bacillales</taxon>
        <taxon>Paenibacillaceae</taxon>
        <taxon>Paenibacillus</taxon>
    </lineage>
</organism>
<evidence type="ECO:0000313" key="2">
    <source>
        <dbReference type="Proteomes" id="UP001139347"/>
    </source>
</evidence>
<evidence type="ECO:0000313" key="1">
    <source>
        <dbReference type="EMBL" id="MCJ8015228.1"/>
    </source>
</evidence>
<dbReference type="Pfam" id="PF11863">
    <property type="entry name" value="DUF3383"/>
    <property type="match status" value="1"/>
</dbReference>
<dbReference type="Proteomes" id="UP001139347">
    <property type="component" value="Unassembled WGS sequence"/>
</dbReference>
<accession>A0A9X2B946</accession>
<keyword evidence="2" id="KW-1185">Reference proteome</keyword>
<comment type="caution">
    <text evidence="1">The sequence shown here is derived from an EMBL/GenBank/DDBJ whole genome shotgun (WGS) entry which is preliminary data.</text>
</comment>